<accession>A0A2K3KXW2</accession>
<dbReference type="AlphaFoldDB" id="A0A2K3KXW2"/>
<proteinExistence type="predicted"/>
<comment type="caution">
    <text evidence="1">The sequence shown here is derived from an EMBL/GenBank/DDBJ whole genome shotgun (WGS) entry which is preliminary data.</text>
</comment>
<evidence type="ECO:0000313" key="1">
    <source>
        <dbReference type="EMBL" id="PNX71116.1"/>
    </source>
</evidence>
<protein>
    <submittedName>
        <fullName evidence="1">Uncharacterized protein</fullName>
    </submittedName>
</protein>
<name>A0A2K3KXW2_TRIPR</name>
<sequence>MASVDKELEEELLEAGNKLLDPPSNDKDLLDILIKPMVYMGIGCTRFVSGNQEWQWNNVISGGKPNICHTAPPFFTNWPWRLLKNLPPQLPWPIFDDTVLECSATYD</sequence>
<organism evidence="1 2">
    <name type="scientific">Trifolium pratense</name>
    <name type="common">Red clover</name>
    <dbReference type="NCBI Taxonomy" id="57577"/>
    <lineage>
        <taxon>Eukaryota</taxon>
        <taxon>Viridiplantae</taxon>
        <taxon>Streptophyta</taxon>
        <taxon>Embryophyta</taxon>
        <taxon>Tracheophyta</taxon>
        <taxon>Spermatophyta</taxon>
        <taxon>Magnoliopsida</taxon>
        <taxon>eudicotyledons</taxon>
        <taxon>Gunneridae</taxon>
        <taxon>Pentapetalae</taxon>
        <taxon>rosids</taxon>
        <taxon>fabids</taxon>
        <taxon>Fabales</taxon>
        <taxon>Fabaceae</taxon>
        <taxon>Papilionoideae</taxon>
        <taxon>50 kb inversion clade</taxon>
        <taxon>NPAAA clade</taxon>
        <taxon>Hologalegina</taxon>
        <taxon>IRL clade</taxon>
        <taxon>Trifolieae</taxon>
        <taxon>Trifolium</taxon>
    </lineage>
</organism>
<dbReference type="EMBL" id="ASHM01022903">
    <property type="protein sequence ID" value="PNX71116.1"/>
    <property type="molecule type" value="Genomic_DNA"/>
</dbReference>
<evidence type="ECO:0000313" key="2">
    <source>
        <dbReference type="Proteomes" id="UP000236291"/>
    </source>
</evidence>
<reference evidence="1 2" key="2">
    <citation type="journal article" date="2017" name="Front. Plant Sci.">
        <title>Gene Classification and Mining of Molecular Markers Useful in Red Clover (Trifolium pratense) Breeding.</title>
        <authorList>
            <person name="Istvanek J."/>
            <person name="Dluhosova J."/>
            <person name="Dluhos P."/>
            <person name="Patkova L."/>
            <person name="Nedelnik J."/>
            <person name="Repkova J."/>
        </authorList>
    </citation>
    <scope>NUCLEOTIDE SEQUENCE [LARGE SCALE GENOMIC DNA]</scope>
    <source>
        <strain evidence="2">cv. Tatra</strain>
        <tissue evidence="1">Young leaves</tissue>
    </source>
</reference>
<reference evidence="1 2" key="1">
    <citation type="journal article" date="2014" name="Am. J. Bot.">
        <title>Genome assembly and annotation for red clover (Trifolium pratense; Fabaceae).</title>
        <authorList>
            <person name="Istvanek J."/>
            <person name="Jaros M."/>
            <person name="Krenek A."/>
            <person name="Repkova J."/>
        </authorList>
    </citation>
    <scope>NUCLEOTIDE SEQUENCE [LARGE SCALE GENOMIC DNA]</scope>
    <source>
        <strain evidence="2">cv. Tatra</strain>
        <tissue evidence="1">Young leaves</tissue>
    </source>
</reference>
<dbReference type="Proteomes" id="UP000236291">
    <property type="component" value="Unassembled WGS sequence"/>
</dbReference>
<gene>
    <name evidence="1" type="ORF">L195_g026987</name>
</gene>